<dbReference type="EMBL" id="AC069444">
    <property type="status" value="NOT_ANNOTATED_CDS"/>
    <property type="molecule type" value="Genomic_DNA"/>
</dbReference>
<evidence type="ECO:0000256" key="1">
    <source>
        <dbReference type="SAM" id="MobiDB-lite"/>
    </source>
</evidence>
<dbReference type="Ensembl" id="ENST00000677169.1">
    <property type="protein sequence ID" value="ENSP00000503107.1"/>
    <property type="gene ID" value="ENSG00000082701.17"/>
</dbReference>
<dbReference type="GeneTree" id="ENSGT00520000055635"/>
<name>A0A7I2V2U4_HUMAN</name>
<proteinExistence type="evidence at protein level"/>
<evidence type="ECO:0000313" key="2">
    <source>
        <dbReference type="Ensembl" id="ENSP00000503107.1"/>
    </source>
</evidence>
<reference evidence="2 3" key="3">
    <citation type="journal article" date="2006" name="Nature">
        <title>The DNA sequence, annotation and analysis of human chromosome 3.</title>
        <authorList>
            <person name="Muzny D.M."/>
            <person name="Scherer S.E."/>
            <person name="Kaul R."/>
            <person name="Wang J."/>
            <person name="Yu J."/>
            <person name="Sudbrak R."/>
            <person name="Buhay C.J."/>
            <person name="Chen R."/>
            <person name="Cree A."/>
            <person name="Ding Y."/>
            <person name="Dugan-Rocha S."/>
            <person name="Gill R."/>
            <person name="Gunaratne P."/>
            <person name="Harris R.A."/>
            <person name="Hawes A.C."/>
            <person name="Hernandez J."/>
            <person name="Hodgson A.V."/>
            <person name="Hume J."/>
            <person name="Jackson A."/>
            <person name="Khan Z.M."/>
            <person name="Kovar-Smith C."/>
            <person name="Lewis L.R."/>
            <person name="Lozado R.J."/>
            <person name="Metzker M.L."/>
            <person name="Milosavljevic A."/>
            <person name="Miner G.R."/>
            <person name="Morgan M.B."/>
            <person name="Nazareth L.V."/>
            <person name="Scott G."/>
            <person name="Sodergren E."/>
            <person name="Song X.Z."/>
            <person name="Steffen D."/>
            <person name="Wei S."/>
            <person name="Wheeler D.A."/>
            <person name="Wright M.W."/>
            <person name="Worley K.C."/>
            <person name="Yuan Y."/>
            <person name="Zhang Z."/>
            <person name="Adams C.Q."/>
            <person name="Ansari-Lari M.A."/>
            <person name="Ayele M."/>
            <person name="Brown M.J."/>
            <person name="Chen G."/>
            <person name="Chen Z."/>
            <person name="Clendenning J."/>
            <person name="Clerc-Blankenburg K.P."/>
            <person name="Chen R."/>
            <person name="Chen Z."/>
            <person name="Davis C."/>
            <person name="Delgado O."/>
            <person name="Dinh H.H."/>
            <person name="Dong W."/>
            <person name="Draper H."/>
            <person name="Ernst S."/>
            <person name="Fu G."/>
            <person name="Gonzalez-Garay M.L."/>
            <person name="Garcia D.K."/>
            <person name="Gillett W."/>
            <person name="Gu J."/>
            <person name="Hao B."/>
            <person name="Haugen E."/>
            <person name="Havlak P."/>
            <person name="He X."/>
            <person name="Hennig S."/>
            <person name="Hu S."/>
            <person name="Huang W."/>
            <person name="Jackson L.R."/>
            <person name="Jacob L.S."/>
            <person name="Kelly S.H."/>
            <person name="Kube M."/>
            <person name="Levy R."/>
            <person name="Li Z."/>
            <person name="Liu B."/>
            <person name="Liu J."/>
            <person name="Liu W."/>
            <person name="Lu J."/>
            <person name="Maheshwari M."/>
            <person name="Nguyen B.V."/>
            <person name="Okwuonu G.O."/>
            <person name="Palmeiri A."/>
            <person name="Pasternak S."/>
            <person name="Perez L.M."/>
            <person name="Phelps K.A."/>
            <person name="Plopper F.J."/>
            <person name="Qiang B."/>
            <person name="Raymond C."/>
            <person name="Rodriguez R."/>
            <person name="Saenphimmachak C."/>
            <person name="Santibanez J."/>
            <person name="Shen H."/>
            <person name="Shen Y."/>
            <person name="Subramanian S."/>
            <person name="Tabor P.E."/>
            <person name="Verduzco D."/>
            <person name="Waldron L."/>
            <person name="Wang J."/>
            <person name="Wang J."/>
            <person name="Wang Q."/>
            <person name="Williams G.A."/>
            <person name="Wong G.K."/>
            <person name="Yao Z."/>
            <person name="Zhang J."/>
            <person name="Zhang X."/>
            <person name="Zhao G."/>
            <person name="Zhou J."/>
            <person name="Zhou Y."/>
            <person name="Nelson D."/>
            <person name="Lehrach H."/>
            <person name="Reinhardt R."/>
            <person name="Naylor S.L."/>
            <person name="Yang H."/>
            <person name="Olson M."/>
            <person name="Weinstock G."/>
            <person name="Gibbs R.A."/>
        </authorList>
    </citation>
    <scope>NUCLEOTIDE SEQUENCE [LARGE SCALE GENOMIC DNA]</scope>
</reference>
<feature type="region of interest" description="Disordered" evidence="1">
    <location>
        <begin position="1"/>
        <end position="42"/>
    </location>
</feature>
<gene>
    <name evidence="2" type="primary">GSK3B</name>
</gene>
<dbReference type="HGNC" id="HGNC:4617">
    <property type="gene designation" value="GSK3B"/>
</dbReference>
<feature type="compositionally biased region" description="Basic and acidic residues" evidence="1">
    <location>
        <begin position="32"/>
        <end position="42"/>
    </location>
</feature>
<keyword evidence="3" id="KW-1185">Reference proteome</keyword>
<reference evidence="2" key="4">
    <citation type="submission" date="2025-08" db="UniProtKB">
        <authorList>
            <consortium name="Ensembl"/>
        </authorList>
    </citation>
    <scope>IDENTIFICATION</scope>
</reference>
<evidence type="ECO:0007829" key="5">
    <source>
        <dbReference type="ProteomicsDB" id="A0A7I2V2U4"/>
    </source>
</evidence>
<dbReference type="Bgee" id="ENSG00000082701">
    <property type="expression patterns" value="Expressed in calcaneal tendon and 197 other cell types or tissues"/>
</dbReference>
<keyword evidence="4 5" id="KW-1267">Proteomics identification</keyword>
<dbReference type="OpenTargets" id="ENSG00000082701"/>
<feature type="compositionally biased region" description="Polar residues" evidence="1">
    <location>
        <begin position="1"/>
        <end position="22"/>
    </location>
</feature>
<evidence type="ECO:0007829" key="4">
    <source>
        <dbReference type="PeptideAtlas" id="A0A7I2V2U4"/>
    </source>
</evidence>
<dbReference type="Ensembl" id="ENST00000677169.1">
    <property type="protein sequence ID" value="ENSP00000503107.1"/>
    <property type="gene ID" value="ENSG00000082701.18"/>
</dbReference>
<dbReference type="Proteomes" id="UP000005640">
    <property type="component" value="Chromosome 3"/>
</dbReference>
<reference evidence="2 3" key="2">
    <citation type="journal article" date="2004" name="Nature">
        <title>Finishing the euchromatic sequence of the human genome.</title>
        <authorList>
            <consortium name="International Human Genome Sequencing Consortium"/>
        </authorList>
    </citation>
    <scope>NUCLEOTIDE SEQUENCE [LARGE SCALE GENOMIC DNA]</scope>
</reference>
<reference evidence="2 3" key="1">
    <citation type="journal article" date="2001" name="Nature">
        <title>Initial sequencing and analysis of the human genome.</title>
        <authorList>
            <consortium name="International Human Genome Sequencing Consortium"/>
            <person name="Lander E.S."/>
            <person name="Linton L.M."/>
            <person name="Birren B."/>
            <person name="Nusbaum C."/>
            <person name="Zody M.C."/>
            <person name="Baldwin J."/>
            <person name="Devon K."/>
            <person name="Dewar K."/>
            <person name="Doyle M."/>
            <person name="FitzHugh W."/>
            <person name="Funke R."/>
            <person name="Gage D."/>
            <person name="Harris K."/>
            <person name="Heaford A."/>
            <person name="Howland J."/>
            <person name="Kann L."/>
            <person name="Lehoczky J."/>
            <person name="LeVine R."/>
            <person name="McEwan P."/>
            <person name="McKernan K."/>
            <person name="Meldrim J."/>
            <person name="Mesirov J.P."/>
            <person name="Miranda C."/>
            <person name="Morris W."/>
            <person name="Naylor J."/>
            <person name="Raymond C."/>
            <person name="Rosetti M."/>
            <person name="Santos R."/>
            <person name="Sheridan A."/>
            <person name="Sougnez C."/>
            <person name="Stange-Thomann N."/>
            <person name="Stojanovic N."/>
            <person name="Subramanian A."/>
            <person name="Wyman D."/>
            <person name="Rogers J."/>
            <person name="Sulston J."/>
            <person name="Ainscough R."/>
            <person name="Beck S."/>
            <person name="Bentley D."/>
            <person name="Burton J."/>
            <person name="Clee C."/>
            <person name="Carter N."/>
            <person name="Coulson A."/>
            <person name="Deadman R."/>
            <person name="Deloukas P."/>
            <person name="Dunham A."/>
            <person name="Dunham I."/>
            <person name="Durbin R."/>
            <person name="French L."/>
            <person name="Grafham D."/>
            <person name="Gregory S."/>
            <person name="Hubbard T."/>
            <person name="Humphray S."/>
            <person name="Hunt A."/>
            <person name="Jones M."/>
            <person name="Lloyd C."/>
            <person name="McMurray A."/>
            <person name="Matthews L."/>
            <person name="Mercer S."/>
            <person name="Milne S."/>
            <person name="Mullikin J.C."/>
            <person name="Mungall A."/>
            <person name="Plumb R."/>
            <person name="Ross M."/>
            <person name="Shownkeen R."/>
            <person name="Sims S."/>
            <person name="Waterston R.H."/>
            <person name="Wilson R.K."/>
            <person name="Hillier L.W."/>
            <person name="McPherson J.D."/>
            <person name="Marra M.A."/>
            <person name="Mardis E.R."/>
            <person name="Fulton L.A."/>
            <person name="Chinwalla A.T."/>
            <person name="Pepin K.H."/>
            <person name="Gish W.R."/>
            <person name="Chissoe S.L."/>
            <person name="Wendl M.C."/>
            <person name="Delehaunty K.D."/>
            <person name="Miner T.L."/>
            <person name="Delehaunty A."/>
            <person name="Kramer J.B."/>
            <person name="Cook L.L."/>
            <person name="Fulton R.S."/>
            <person name="Johnson D.L."/>
            <person name="Minx P.J."/>
            <person name="Clifton S.W."/>
            <person name="Hawkins T."/>
            <person name="Branscomb E."/>
            <person name="Predki P."/>
            <person name="Richardson P."/>
            <person name="Wenning S."/>
            <person name="Slezak T."/>
            <person name="Doggett N."/>
            <person name="Cheng J.F."/>
            <person name="Olsen A."/>
            <person name="Lucas S."/>
            <person name="Elkin C."/>
            <person name="Uberbacher E."/>
            <person name="Frazier M."/>
            <person name="Gibbs R.A."/>
            <person name="Muzny D.M."/>
            <person name="Scherer S.E."/>
            <person name="Bouck J.B."/>
            <person name="Sodergren E.J."/>
            <person name="Worley K.C."/>
            <person name="Rives C.M."/>
            <person name="Gorrell J.H."/>
            <person name="Metzker M.L."/>
            <person name="Naylor S.L."/>
            <person name="Kucherlapati R.S."/>
            <person name="Nelson D.L."/>
            <person name="Weinstock G.M."/>
            <person name="Sakaki Y."/>
            <person name="Fujiyama A."/>
            <person name="Hattori M."/>
            <person name="Yada T."/>
            <person name="Toyoda A."/>
            <person name="Itoh T."/>
            <person name="Kawagoe C."/>
            <person name="Watanabe H."/>
            <person name="Totoki Y."/>
            <person name="Taylor T."/>
            <person name="Weissenbach J."/>
            <person name="Heilig R."/>
            <person name="Saurin W."/>
            <person name="Artiguenave F."/>
            <person name="Brottier P."/>
            <person name="Bruls T."/>
            <person name="Pelletier E."/>
            <person name="Robert C."/>
            <person name="Wincker P."/>
            <person name="Smith D.R."/>
            <person name="Doucette-Stamm L."/>
            <person name="Rubenfield M."/>
            <person name="Weinstock K."/>
            <person name="Lee H.M."/>
            <person name="Dubois J."/>
            <person name="Rosenthal A."/>
            <person name="Platzer M."/>
            <person name="Nyakatura G."/>
            <person name="Taudien S."/>
            <person name="Rump A."/>
            <person name="Yang H."/>
            <person name="Yu J."/>
            <person name="Wang J."/>
            <person name="Huang G."/>
            <person name="Gu J."/>
            <person name="Hood L."/>
            <person name="Rowen L."/>
            <person name="Madan A."/>
            <person name="Qin S."/>
            <person name="Davis R.W."/>
            <person name="Federspiel N.A."/>
            <person name="Abola A.P."/>
            <person name="Proctor M.J."/>
            <person name="Myers R.M."/>
            <person name="Schmutz J."/>
            <person name="Dickson M."/>
            <person name="Grimwood J."/>
            <person name="Cox D.R."/>
            <person name="Olson M.V."/>
            <person name="Kaul R."/>
            <person name="Raymond C."/>
            <person name="Shimizu N."/>
            <person name="Kawasaki K."/>
            <person name="Minoshima S."/>
            <person name="Evans G.A."/>
            <person name="Athanasiou M."/>
            <person name="Schultz R."/>
            <person name="Roe B.A."/>
            <person name="Chen F."/>
            <person name="Pan H."/>
            <person name="Ramser J."/>
            <person name="Lehrach H."/>
            <person name="Reinhardt R."/>
            <person name="McCombie W.R."/>
            <person name="de la Bastide M."/>
            <person name="Dedhia N."/>
            <person name="Blocker H."/>
            <person name="Hornischer K."/>
            <person name="Nordsiek G."/>
            <person name="Agarwala R."/>
            <person name="Aravind L."/>
            <person name="Bailey J.A."/>
            <person name="Bateman A."/>
            <person name="Batzoglou S."/>
            <person name="Birney E."/>
            <person name="Bork P."/>
            <person name="Brown D.G."/>
            <person name="Burge C.B."/>
            <person name="Cerutti L."/>
            <person name="Chen H.C."/>
            <person name="Church D."/>
            <person name="Clamp M."/>
            <person name="Copley R.R."/>
            <person name="Doerks T."/>
            <person name="Eddy S.R."/>
            <person name="Eichler E.E."/>
            <person name="Furey T.S."/>
            <person name="Galagan J."/>
            <person name="Gilbert J.G."/>
            <person name="Harmon C."/>
            <person name="Hayashizaki Y."/>
            <person name="Haussler D."/>
            <person name="Hermjakob H."/>
            <person name="Hokamp K."/>
            <person name="Jang W."/>
            <person name="Johnson L.S."/>
            <person name="Jones T.A."/>
            <person name="Kasif S."/>
            <person name="Kaspryzk A."/>
            <person name="Kennedy S."/>
            <person name="Kent W.J."/>
            <person name="Kitts P."/>
            <person name="Koonin E.V."/>
            <person name="Korf I."/>
            <person name="Kulp D."/>
            <person name="Lancet D."/>
            <person name="Lowe T.M."/>
            <person name="McLysaght A."/>
            <person name="Mikkelsen T."/>
            <person name="Moran J.V."/>
            <person name="Mulder N."/>
            <person name="Pollara V.J."/>
            <person name="Ponting C.P."/>
            <person name="Schuler G."/>
            <person name="Schultz J."/>
            <person name="Slater G."/>
            <person name="Smit A.F."/>
            <person name="Stupka E."/>
            <person name="Szustakowski J."/>
            <person name="Thierry-Mieg D."/>
            <person name="Thierry-Mieg J."/>
            <person name="Wagner L."/>
            <person name="Wallis J."/>
            <person name="Wheeler R."/>
            <person name="Williams A."/>
            <person name="Wolf Y.I."/>
            <person name="Wolfe K.H."/>
            <person name="Yang S.P."/>
            <person name="Yeh R.F."/>
            <person name="Collins F."/>
            <person name="Guyer M.S."/>
            <person name="Peterson J."/>
            <person name="Felsenfeld A."/>
            <person name="Wetterstrand K.A."/>
            <person name="Patrinos A."/>
            <person name="Morgan M.J."/>
            <person name="de Jong P."/>
            <person name="Catanese J.J."/>
            <person name="Osoegawa K."/>
            <person name="Shizuya H."/>
            <person name="Choi S."/>
            <person name="Chen Y.J."/>
        </authorList>
    </citation>
    <scope>NUCLEOTIDE SEQUENCE [LARGE SCALE GENOMIC DNA]</scope>
</reference>
<dbReference type="OrthoDB" id="272141at2759"/>
<evidence type="ECO:0000313" key="3">
    <source>
        <dbReference type="Proteomes" id="UP000005640"/>
    </source>
</evidence>
<organism evidence="2 3">
    <name type="scientific">Homo sapiens</name>
    <name type="common">Human</name>
    <dbReference type="NCBI Taxonomy" id="9606"/>
    <lineage>
        <taxon>Eukaryota</taxon>
        <taxon>Metazoa</taxon>
        <taxon>Chordata</taxon>
        <taxon>Craniata</taxon>
        <taxon>Vertebrata</taxon>
        <taxon>Euteleostomi</taxon>
        <taxon>Mammalia</taxon>
        <taxon>Eutheria</taxon>
        <taxon>Euarchontoglires</taxon>
        <taxon>Primates</taxon>
        <taxon>Haplorrhini</taxon>
        <taxon>Catarrhini</taxon>
        <taxon>Hominidae</taxon>
        <taxon>Homo</taxon>
    </lineage>
</organism>
<reference evidence="2" key="5">
    <citation type="submission" date="2025-09" db="UniProtKB">
        <authorList>
            <consortium name="Ensembl"/>
        </authorList>
    </citation>
    <scope>IDENTIFICATION</scope>
</reference>
<dbReference type="AlphaFoldDB" id="A0A7I2V2U4"/>
<dbReference type="EMBL" id="AC078856">
    <property type="status" value="NOT_ANNOTATED_CDS"/>
    <property type="molecule type" value="Genomic_DNA"/>
</dbReference>
<sequence>MSGRPRTTSFAESCKPVQQPSAFGSMKVSKSRAPDHEKARSL</sequence>
<protein>
    <submittedName>
        <fullName evidence="2">Glycogen synthase kinase 3 beta</fullName>
    </submittedName>
</protein>
<dbReference type="EMBL" id="AC092910">
    <property type="status" value="NOT_ANNOTATED_CDS"/>
    <property type="molecule type" value="Genomic_DNA"/>
</dbReference>
<accession>A0A7I2V2U4</accession>